<dbReference type="InterPro" id="IPR036907">
    <property type="entry name" value="5'-Nucleotdase_C_sf"/>
</dbReference>
<dbReference type="AlphaFoldDB" id="A0A2U1CHI1"/>
<evidence type="ECO:0000313" key="6">
    <source>
        <dbReference type="EMBL" id="PVY60301.1"/>
    </source>
</evidence>
<keyword evidence="7" id="KW-1185">Reference proteome</keyword>
<proteinExistence type="inferred from homology"/>
<dbReference type="STRING" id="1231391.GCA_000308195_03148"/>
<feature type="chain" id="PRO_5015377111" evidence="3">
    <location>
        <begin position="17"/>
        <end position="631"/>
    </location>
</feature>
<dbReference type="EMBL" id="QEKO01000010">
    <property type="protein sequence ID" value="PVY60301.1"/>
    <property type="molecule type" value="Genomic_DNA"/>
</dbReference>
<dbReference type="InterPro" id="IPR006146">
    <property type="entry name" value="5'-Nucleotdase_CS"/>
</dbReference>
<dbReference type="PROSITE" id="PS00785">
    <property type="entry name" value="5_NUCLEOTIDASE_1"/>
    <property type="match status" value="1"/>
</dbReference>
<comment type="caution">
    <text evidence="6">The sequence shown here is derived from an EMBL/GenBank/DDBJ whole genome shotgun (WGS) entry which is preliminary data.</text>
</comment>
<feature type="domain" description="5'-Nucleotidase C-terminal" evidence="5">
    <location>
        <begin position="434"/>
        <end position="580"/>
    </location>
</feature>
<feature type="domain" description="Calcineurin-like phosphoesterase" evidence="4">
    <location>
        <begin position="40"/>
        <end position="272"/>
    </location>
</feature>
<protein>
    <submittedName>
        <fullName evidence="6">5'-nucleotidase</fullName>
    </submittedName>
</protein>
<sequence>MRLVHATCLAALALLAACSGMDGQVPKAQSATGQDSAYTLTILHINDHHSHLDDVTVPLVLDTGGGRRERVQVSAGGFARLASAMKELAAQSHGSALKIHAGDAVTGTLYYSLTDGQADADLMNTVCFDAMTLGNHEFDHGDSALRRFIDRLHGGKCQTPVLSANVRFGPGSALNPARAPGLVQPSVIVERNGRRIGLVGITVADKTLNSSRPDPGTTFLDEAASAQAEIDALHRQGVDIIVLQTHYGYGADLALARRLRGVDAIVGGDSHTLLGPASLKNHGLTPIGPYPTRVTDLDGKLVCVVQAGQYANVVGELALRFDNAGRLLSCEGRPHILIGDDFRRATGAQALSDQEKQAVRADIERSGVLRLTRPDPDAVKALAPHKDHKHEYGSVVVARTEETLCARRVPGPRGDRSRSGQGDACNNSLRVVRHGGDIQQLVAQAYLEQARSYFDADIALINAGGVRIDLPAGPLIVLDVHTLLPFKNTLVQLKISGSMLKEVLESAVGAALGPTPSTGAYPYAAGMRWRVDASQAPGQRLSGLEVMQDGRYVPLDLDRNYSVATIDFIADGKDHYTAFARLHDDQRVDVGLDATQLFLDYAQEMARSGRTLRLLPPSQYSTREFLAAPGP</sequence>
<dbReference type="Gene3D" id="3.60.21.10">
    <property type="match status" value="1"/>
</dbReference>
<evidence type="ECO:0000259" key="4">
    <source>
        <dbReference type="Pfam" id="PF00149"/>
    </source>
</evidence>
<gene>
    <name evidence="6" type="ORF">C7440_3737</name>
</gene>
<dbReference type="Pfam" id="PF00149">
    <property type="entry name" value="Metallophos"/>
    <property type="match status" value="1"/>
</dbReference>
<keyword evidence="2 3" id="KW-0732">Signal</keyword>
<dbReference type="SUPFAM" id="SSF55816">
    <property type="entry name" value="5'-nucleotidase (syn. UDP-sugar hydrolase), C-terminal domain"/>
    <property type="match status" value="1"/>
</dbReference>
<dbReference type="Proteomes" id="UP000246145">
    <property type="component" value="Unassembled WGS sequence"/>
</dbReference>
<accession>A0A2U1CHI1</accession>
<dbReference type="GO" id="GO:0008253">
    <property type="term" value="F:5'-nucleotidase activity"/>
    <property type="evidence" value="ECO:0007669"/>
    <property type="project" value="TreeGrafter"/>
</dbReference>
<dbReference type="InterPro" id="IPR029052">
    <property type="entry name" value="Metallo-depent_PP-like"/>
</dbReference>
<dbReference type="GO" id="GO:0008768">
    <property type="term" value="F:UDP-sugar diphosphatase activity"/>
    <property type="evidence" value="ECO:0007669"/>
    <property type="project" value="TreeGrafter"/>
</dbReference>
<comment type="similarity">
    <text evidence="1 3">Belongs to the 5'-nucleotidase family.</text>
</comment>
<dbReference type="InterPro" id="IPR006179">
    <property type="entry name" value="5_nucleotidase/apyrase"/>
</dbReference>
<dbReference type="PROSITE" id="PS00786">
    <property type="entry name" value="5_NUCLEOTIDASE_2"/>
    <property type="match status" value="1"/>
</dbReference>
<dbReference type="GO" id="GO:0000166">
    <property type="term" value="F:nucleotide binding"/>
    <property type="evidence" value="ECO:0007669"/>
    <property type="project" value="UniProtKB-KW"/>
</dbReference>
<dbReference type="GO" id="GO:0009166">
    <property type="term" value="P:nucleotide catabolic process"/>
    <property type="evidence" value="ECO:0007669"/>
    <property type="project" value="InterPro"/>
</dbReference>
<dbReference type="RefSeq" id="WP_116519502.1">
    <property type="nucleotide sequence ID" value="NZ_JACCEX010000006.1"/>
</dbReference>
<organism evidence="6 7">
    <name type="scientific">Pusillimonas noertemannii</name>
    <dbReference type="NCBI Taxonomy" id="305977"/>
    <lineage>
        <taxon>Bacteria</taxon>
        <taxon>Pseudomonadati</taxon>
        <taxon>Pseudomonadota</taxon>
        <taxon>Betaproteobacteria</taxon>
        <taxon>Burkholderiales</taxon>
        <taxon>Alcaligenaceae</taxon>
        <taxon>Pusillimonas</taxon>
    </lineage>
</organism>
<dbReference type="PRINTS" id="PR01607">
    <property type="entry name" value="APYRASEFAMLY"/>
</dbReference>
<dbReference type="GO" id="GO:0046872">
    <property type="term" value="F:metal ion binding"/>
    <property type="evidence" value="ECO:0007669"/>
    <property type="project" value="InterPro"/>
</dbReference>
<evidence type="ECO:0000256" key="1">
    <source>
        <dbReference type="ARBA" id="ARBA00006654"/>
    </source>
</evidence>
<dbReference type="Pfam" id="PF02872">
    <property type="entry name" value="5_nucleotid_C"/>
    <property type="match status" value="1"/>
</dbReference>
<feature type="signal peptide" evidence="3">
    <location>
        <begin position="1"/>
        <end position="16"/>
    </location>
</feature>
<dbReference type="PANTHER" id="PTHR11575:SF24">
    <property type="entry name" value="5'-NUCLEOTIDASE"/>
    <property type="match status" value="1"/>
</dbReference>
<dbReference type="Gene3D" id="3.90.780.10">
    <property type="entry name" value="5'-Nucleotidase, C-terminal domain"/>
    <property type="match status" value="1"/>
</dbReference>
<reference evidence="6 7" key="1">
    <citation type="submission" date="2018-04" db="EMBL/GenBank/DDBJ databases">
        <title>Genomic Encyclopedia of Type Strains, Phase IV (KMG-IV): sequencing the most valuable type-strain genomes for metagenomic binning, comparative biology and taxonomic classification.</title>
        <authorList>
            <person name="Goeker M."/>
        </authorList>
    </citation>
    <scope>NUCLEOTIDE SEQUENCE [LARGE SCALE GENOMIC DNA]</scope>
    <source>
        <strain evidence="6 7">DSM 10065</strain>
    </source>
</reference>
<evidence type="ECO:0000256" key="3">
    <source>
        <dbReference type="RuleBase" id="RU362119"/>
    </source>
</evidence>
<evidence type="ECO:0000313" key="7">
    <source>
        <dbReference type="Proteomes" id="UP000246145"/>
    </source>
</evidence>
<keyword evidence="3" id="KW-0378">Hydrolase</keyword>
<dbReference type="PANTHER" id="PTHR11575">
    <property type="entry name" value="5'-NUCLEOTIDASE-RELATED"/>
    <property type="match status" value="1"/>
</dbReference>
<name>A0A2U1CHI1_9BURK</name>
<dbReference type="InterPro" id="IPR004843">
    <property type="entry name" value="Calcineurin-like_PHP"/>
</dbReference>
<keyword evidence="3" id="KW-0547">Nucleotide-binding</keyword>
<dbReference type="InterPro" id="IPR008334">
    <property type="entry name" value="5'-Nucleotdase_C"/>
</dbReference>
<dbReference type="SUPFAM" id="SSF56300">
    <property type="entry name" value="Metallo-dependent phosphatases"/>
    <property type="match status" value="1"/>
</dbReference>
<dbReference type="OrthoDB" id="9803927at2"/>
<dbReference type="GO" id="GO:0030288">
    <property type="term" value="C:outer membrane-bounded periplasmic space"/>
    <property type="evidence" value="ECO:0007669"/>
    <property type="project" value="TreeGrafter"/>
</dbReference>
<dbReference type="PROSITE" id="PS51257">
    <property type="entry name" value="PROKAR_LIPOPROTEIN"/>
    <property type="match status" value="1"/>
</dbReference>
<evidence type="ECO:0000256" key="2">
    <source>
        <dbReference type="ARBA" id="ARBA00022729"/>
    </source>
</evidence>
<evidence type="ECO:0000259" key="5">
    <source>
        <dbReference type="Pfam" id="PF02872"/>
    </source>
</evidence>